<organism evidence="1 2">
    <name type="scientific">Thermomonas brevis</name>
    <dbReference type="NCBI Taxonomy" id="215691"/>
    <lineage>
        <taxon>Bacteria</taxon>
        <taxon>Pseudomonadati</taxon>
        <taxon>Pseudomonadota</taxon>
        <taxon>Gammaproteobacteria</taxon>
        <taxon>Lysobacterales</taxon>
        <taxon>Lysobacteraceae</taxon>
        <taxon>Thermomonas</taxon>
    </lineage>
</organism>
<evidence type="ECO:0000313" key="1">
    <source>
        <dbReference type="EMBL" id="QNN46277.1"/>
    </source>
</evidence>
<dbReference type="InterPro" id="IPR029063">
    <property type="entry name" value="SAM-dependent_MTases_sf"/>
</dbReference>
<gene>
    <name evidence="1" type="ORF">H9L17_14060</name>
</gene>
<proteinExistence type="predicted"/>
<reference evidence="1 2" key="1">
    <citation type="submission" date="2020-08" db="EMBL/GenBank/DDBJ databases">
        <title>Genome sequence of Thermomonas brevis KACC 16975T.</title>
        <authorList>
            <person name="Hyun D.-W."/>
            <person name="Bae J.-W."/>
        </authorList>
    </citation>
    <scope>NUCLEOTIDE SEQUENCE [LARGE SCALE GENOMIC DNA]</scope>
    <source>
        <strain evidence="1 2">KACC 16975</strain>
    </source>
</reference>
<dbReference type="RefSeq" id="WP_187570039.1">
    <property type="nucleotide sequence ID" value="NZ_CP060711.1"/>
</dbReference>
<dbReference type="Gene3D" id="3.40.50.150">
    <property type="entry name" value="Vaccinia Virus protein VP39"/>
    <property type="match status" value="1"/>
</dbReference>
<sequence>MSIAALPTDIAALTPPPAAAAITGVIDGYKHYQALRAGYRSGLFDWLQAQPDGVERSAIAEALDLRGAHLGAFLQSLQDLGLLEREGARYRLAADAAPVLCTDSAWCRAGALADLEDAGNGWSDLQRFLRQDWTQSALAVTPPAHAPFLGEVRRLLDALAGRDASRQALARARTLLCFDGSGGLLAAAIGQRFPQLEITVVVPPAQFANAAVRLRDLAFLEGRPHALHAGTPLEPPMGEPCDYAIVFHALYPVRKSTDAALAQVAERLASGGEVCLAHWFCLEACETAPGGLRDLDKAVLTDSHPLCGIERFGQRLEQAGLTFADRQDASGEYGNTKLHFARKPAA</sequence>
<dbReference type="SUPFAM" id="SSF53335">
    <property type="entry name" value="S-adenosyl-L-methionine-dependent methyltransferases"/>
    <property type="match status" value="1"/>
</dbReference>
<evidence type="ECO:0000313" key="2">
    <source>
        <dbReference type="Proteomes" id="UP000515977"/>
    </source>
</evidence>
<protein>
    <recommendedName>
        <fullName evidence="3">Methyltransferase</fullName>
    </recommendedName>
</protein>
<dbReference type="KEGG" id="tbv:H9L17_14060"/>
<dbReference type="InterPro" id="IPR036388">
    <property type="entry name" value="WH-like_DNA-bd_sf"/>
</dbReference>
<dbReference type="Proteomes" id="UP000515977">
    <property type="component" value="Chromosome"/>
</dbReference>
<name>A0A7G9QSF2_9GAMM</name>
<dbReference type="EMBL" id="CP060711">
    <property type="protein sequence ID" value="QNN46277.1"/>
    <property type="molecule type" value="Genomic_DNA"/>
</dbReference>
<accession>A0A7G9QSF2</accession>
<dbReference type="Gene3D" id="1.10.10.10">
    <property type="entry name" value="Winged helix-like DNA-binding domain superfamily/Winged helix DNA-binding domain"/>
    <property type="match status" value="1"/>
</dbReference>
<dbReference type="SUPFAM" id="SSF46785">
    <property type="entry name" value="Winged helix' DNA-binding domain"/>
    <property type="match status" value="1"/>
</dbReference>
<keyword evidence="2" id="KW-1185">Reference proteome</keyword>
<evidence type="ECO:0008006" key="3">
    <source>
        <dbReference type="Google" id="ProtNLM"/>
    </source>
</evidence>
<dbReference type="InterPro" id="IPR036390">
    <property type="entry name" value="WH_DNA-bd_sf"/>
</dbReference>
<dbReference type="AlphaFoldDB" id="A0A7G9QSF2"/>